<evidence type="ECO:0000256" key="3">
    <source>
        <dbReference type="ARBA" id="ARBA00023002"/>
    </source>
</evidence>
<evidence type="ECO:0000256" key="4">
    <source>
        <dbReference type="RuleBase" id="RU000363"/>
    </source>
</evidence>
<dbReference type="SUPFAM" id="SSF51735">
    <property type="entry name" value="NAD(P)-binding Rossmann-fold domains"/>
    <property type="match status" value="1"/>
</dbReference>
<comment type="similarity">
    <text evidence="1 4">Belongs to the short-chain dehydrogenases/reductases (SDR) family.</text>
</comment>
<evidence type="ECO:0000256" key="2">
    <source>
        <dbReference type="ARBA" id="ARBA00022857"/>
    </source>
</evidence>
<comment type="caution">
    <text evidence="5">The sequence shown here is derived from an EMBL/GenBank/DDBJ whole genome shotgun (WGS) entry which is preliminary data.</text>
</comment>
<dbReference type="CDD" id="cd05233">
    <property type="entry name" value="SDR_c"/>
    <property type="match status" value="1"/>
</dbReference>
<dbReference type="GO" id="GO:0016491">
    <property type="term" value="F:oxidoreductase activity"/>
    <property type="evidence" value="ECO:0007669"/>
    <property type="project" value="UniProtKB-KW"/>
</dbReference>
<proteinExistence type="inferred from homology"/>
<keyword evidence="2" id="KW-0521">NADP</keyword>
<dbReference type="RefSeq" id="WP_045805901.1">
    <property type="nucleotide sequence ID" value="NZ_LAOQ01000005.1"/>
</dbReference>
<dbReference type="PRINTS" id="PR00081">
    <property type="entry name" value="GDHRDH"/>
</dbReference>
<dbReference type="AlphaFoldDB" id="A0A0F3RCV6"/>
<dbReference type="InterPro" id="IPR036291">
    <property type="entry name" value="NAD(P)-bd_dom_sf"/>
</dbReference>
<organism evidence="5 6">
    <name type="scientific">Rickettsia argasii T170-B</name>
    <dbReference type="NCBI Taxonomy" id="1268837"/>
    <lineage>
        <taxon>Bacteria</taxon>
        <taxon>Pseudomonadati</taxon>
        <taxon>Pseudomonadota</taxon>
        <taxon>Alphaproteobacteria</taxon>
        <taxon>Rickettsiales</taxon>
        <taxon>Rickettsiaceae</taxon>
        <taxon>Rickettsieae</taxon>
        <taxon>Rickettsia</taxon>
        <taxon>spotted fever group</taxon>
    </lineage>
</organism>
<dbReference type="Gene3D" id="3.40.50.720">
    <property type="entry name" value="NAD(P)-binding Rossmann-like Domain"/>
    <property type="match status" value="1"/>
</dbReference>
<evidence type="ECO:0000313" key="5">
    <source>
        <dbReference type="EMBL" id="KJW04270.1"/>
    </source>
</evidence>
<dbReference type="PANTHER" id="PTHR43391">
    <property type="entry name" value="RETINOL DEHYDROGENASE-RELATED"/>
    <property type="match status" value="1"/>
</dbReference>
<dbReference type="EMBL" id="LAOQ01000005">
    <property type="protein sequence ID" value="KJW04270.1"/>
    <property type="molecule type" value="Genomic_DNA"/>
</dbReference>
<dbReference type="InterPro" id="IPR002347">
    <property type="entry name" value="SDR_fam"/>
</dbReference>
<dbReference type="PANTHER" id="PTHR43391:SF14">
    <property type="entry name" value="DEHYDROGENASE_REDUCTASE SDR FAMILY PROTEIN 7-LIKE"/>
    <property type="match status" value="1"/>
</dbReference>
<dbReference type="PRINTS" id="PR00080">
    <property type="entry name" value="SDRFAMILY"/>
</dbReference>
<evidence type="ECO:0000313" key="6">
    <source>
        <dbReference type="Proteomes" id="UP000033736"/>
    </source>
</evidence>
<reference evidence="5 6" key="1">
    <citation type="submission" date="2015-01" db="EMBL/GenBank/DDBJ databases">
        <title>Genome Sequencing of Rickettsiales /home/snadendla/prok_pipe/test/illegal_ec_num.txt.</title>
        <authorList>
            <person name="Daugherty S.C."/>
            <person name="Su Q."/>
            <person name="Abolude K."/>
            <person name="Beier-Sexton M."/>
            <person name="Carlyon J.A."/>
            <person name="Carter R."/>
            <person name="Day N.P."/>
            <person name="Dumler S.J."/>
            <person name="Dyachenko V."/>
            <person name="Godinez A."/>
            <person name="Kurtti T.J."/>
            <person name="Lichay M."/>
            <person name="Mullins K.E."/>
            <person name="Ott S."/>
            <person name="Pappas-Brown V."/>
            <person name="Paris D.H."/>
            <person name="Patel P."/>
            <person name="Richards A.L."/>
            <person name="Sadzewicz L."/>
            <person name="Sears K."/>
            <person name="Seidman D."/>
            <person name="Sengamalay N."/>
            <person name="Stenos J."/>
            <person name="Tallon L.J."/>
            <person name="Vincent G."/>
            <person name="Fraser C.M."/>
            <person name="Munderloh U."/>
            <person name="Dunning-Hotopp J.C."/>
        </authorList>
    </citation>
    <scope>NUCLEOTIDE SEQUENCE [LARGE SCALE GENOMIC DNA]</scope>
    <source>
        <strain evidence="5 6">T170-B</strain>
    </source>
</reference>
<protein>
    <submittedName>
        <fullName evidence="5">Short chain dehydrogenase family protein</fullName>
    </submittedName>
</protein>
<accession>A0A0F3RCV6</accession>
<gene>
    <name evidence="5" type="ORF">RAT170B_1414</name>
</gene>
<evidence type="ECO:0000256" key="1">
    <source>
        <dbReference type="ARBA" id="ARBA00006484"/>
    </source>
</evidence>
<sequence length="254" mass="28034">MVSKKIAVITGASNGIGKSVSQFLAQENYHVVLIARNKGKLNHVCEIINSKGGSASCMYIDVTNCKSVSKTINSIFSNYSRIDVLFNSAGVAYQGTSDISIEEIDEMVKTNLLGTIYFCKYVAEYMKKQRSGYIFNLSSLGGKISRPNMGVYNSTKFGVLGFSNALFKELMPYGIKVTALCPGVVATEMAKKILVNSKITSEDCINLHDINRTVSYLLDSSTNISINEIVMHCTKMTHLEEEAKLNCLQNHEYE</sequence>
<dbReference type="Proteomes" id="UP000033736">
    <property type="component" value="Unassembled WGS sequence"/>
</dbReference>
<keyword evidence="6" id="KW-1185">Reference proteome</keyword>
<name>A0A0F3RCV6_9RICK</name>
<keyword evidence="3" id="KW-0560">Oxidoreductase</keyword>
<dbReference type="Pfam" id="PF00106">
    <property type="entry name" value="adh_short"/>
    <property type="match status" value="1"/>
</dbReference>
<dbReference type="PATRIC" id="fig|1268837.3.peg.1635"/>